<feature type="domain" description="Opine dehydrogenase" evidence="3">
    <location>
        <begin position="190"/>
        <end position="331"/>
    </location>
</feature>
<evidence type="ECO:0000313" key="5">
    <source>
        <dbReference type="Proteomes" id="UP000199208"/>
    </source>
</evidence>
<dbReference type="GO" id="GO:0046168">
    <property type="term" value="P:glycerol-3-phosphate catabolic process"/>
    <property type="evidence" value="ECO:0007669"/>
    <property type="project" value="InterPro"/>
</dbReference>
<name>A0A1G5S6R2_9FIRM</name>
<keyword evidence="1" id="KW-0560">Oxidoreductase</keyword>
<organism evidence="4 5">
    <name type="scientific">Acidaminobacter hydrogenoformans DSM 2784</name>
    <dbReference type="NCBI Taxonomy" id="1120920"/>
    <lineage>
        <taxon>Bacteria</taxon>
        <taxon>Bacillati</taxon>
        <taxon>Bacillota</taxon>
        <taxon>Clostridia</taxon>
        <taxon>Peptostreptococcales</taxon>
        <taxon>Acidaminobacteraceae</taxon>
        <taxon>Acidaminobacter</taxon>
    </lineage>
</organism>
<dbReference type="RefSeq" id="WP_092592642.1">
    <property type="nucleotide sequence ID" value="NZ_FMWL01000019.1"/>
</dbReference>
<dbReference type="AlphaFoldDB" id="A0A1G5S6R2"/>
<dbReference type="EMBL" id="FMWL01000019">
    <property type="protein sequence ID" value="SCZ81550.1"/>
    <property type="molecule type" value="Genomic_DNA"/>
</dbReference>
<accession>A0A1G5S6R2</accession>
<dbReference type="InterPro" id="IPR013328">
    <property type="entry name" value="6PGD_dom2"/>
</dbReference>
<dbReference type="OrthoDB" id="1073746at2"/>
<dbReference type="InterPro" id="IPR051729">
    <property type="entry name" value="Opine/Lysopine_DH"/>
</dbReference>
<dbReference type="Pfam" id="PF02317">
    <property type="entry name" value="Octopine_DH"/>
    <property type="match status" value="1"/>
</dbReference>
<dbReference type="STRING" id="1120920.SAMN03080599_02853"/>
<dbReference type="InterPro" id="IPR003421">
    <property type="entry name" value="Opine_DH"/>
</dbReference>
<dbReference type="SUPFAM" id="SSF51735">
    <property type="entry name" value="NAD(P)-binding Rossmann-fold domains"/>
    <property type="match status" value="1"/>
</dbReference>
<dbReference type="GO" id="GO:0051287">
    <property type="term" value="F:NAD binding"/>
    <property type="evidence" value="ECO:0007669"/>
    <property type="project" value="InterPro"/>
</dbReference>
<protein>
    <submittedName>
        <fullName evidence="4">Opine dehydrogenase</fullName>
    </submittedName>
</protein>
<gene>
    <name evidence="4" type="ORF">SAMN03080599_02853</name>
</gene>
<dbReference type="Pfam" id="PF01210">
    <property type="entry name" value="NAD_Gly3P_dh_N"/>
    <property type="match status" value="1"/>
</dbReference>
<evidence type="ECO:0000256" key="1">
    <source>
        <dbReference type="ARBA" id="ARBA00023002"/>
    </source>
</evidence>
<dbReference type="Gene3D" id="3.40.50.720">
    <property type="entry name" value="NAD(P)-binding Rossmann-like Domain"/>
    <property type="match status" value="1"/>
</dbReference>
<dbReference type="Gene3D" id="1.10.1040.10">
    <property type="entry name" value="N-(1-d-carboxylethyl)-l-norvaline Dehydrogenase, domain 2"/>
    <property type="match status" value="1"/>
</dbReference>
<keyword evidence="5" id="KW-1185">Reference proteome</keyword>
<dbReference type="Proteomes" id="UP000199208">
    <property type="component" value="Unassembled WGS sequence"/>
</dbReference>
<sequence>MINKVVQSMKWAVIGGGNGGQSAAAHLGVMGFPVTLFDVMPDTVNAINFQGGIYVDGAVKGFGKVDKATIDIAEAMRGAEIVMVILPALYHRDIAKKMAPYLEDGQIVFVHPGATFGAFEFKQVFEEENCKADVIVAEAQSLLYACRLNKPGFASIKGIKNNLMVAAIPANKTEEVVAKLNKAFPEMVPGKNVLDTSLNNLNAIMHPGPTLFNVSMIESPYDWRYYWDGITPSIGAFIEAMDGERVELGSKLGLELPTVLEQYQILYQADGKTLSEAVKKNKAYEEVMGQKRVDTRYMLEDIPMSLYPMVSLAKHLGCSCERMENIVELGCFVLQKDLKAIGRTMESLGFEDMSLEEIIEYAETGVKKAN</sequence>
<feature type="domain" description="Glycerol-3-phosphate dehydrogenase NAD-dependent N-terminal" evidence="2">
    <location>
        <begin position="12"/>
        <end position="108"/>
    </location>
</feature>
<dbReference type="GO" id="GO:0016616">
    <property type="term" value="F:oxidoreductase activity, acting on the CH-OH group of donors, NAD or NADP as acceptor"/>
    <property type="evidence" value="ECO:0007669"/>
    <property type="project" value="InterPro"/>
</dbReference>
<proteinExistence type="predicted"/>
<evidence type="ECO:0000259" key="2">
    <source>
        <dbReference type="Pfam" id="PF01210"/>
    </source>
</evidence>
<dbReference type="InterPro" id="IPR036291">
    <property type="entry name" value="NAD(P)-bd_dom_sf"/>
</dbReference>
<dbReference type="InterPro" id="IPR011128">
    <property type="entry name" value="G3P_DH_NAD-dep_N"/>
</dbReference>
<dbReference type="PANTHER" id="PTHR38015:SF1">
    <property type="entry name" value="OPINE DEHYDROGENASE DOMAIN-CONTAINING PROTEIN"/>
    <property type="match status" value="1"/>
</dbReference>
<evidence type="ECO:0000259" key="3">
    <source>
        <dbReference type="Pfam" id="PF02317"/>
    </source>
</evidence>
<dbReference type="PANTHER" id="PTHR38015">
    <property type="entry name" value="BLR6086 PROTEIN"/>
    <property type="match status" value="1"/>
</dbReference>
<evidence type="ECO:0000313" key="4">
    <source>
        <dbReference type="EMBL" id="SCZ81550.1"/>
    </source>
</evidence>
<reference evidence="4 5" key="1">
    <citation type="submission" date="2016-10" db="EMBL/GenBank/DDBJ databases">
        <authorList>
            <person name="de Groot N.N."/>
        </authorList>
    </citation>
    <scope>NUCLEOTIDE SEQUENCE [LARGE SCALE GENOMIC DNA]</scope>
    <source>
        <strain evidence="4 5">DSM 2784</strain>
    </source>
</reference>
<dbReference type="SUPFAM" id="SSF48179">
    <property type="entry name" value="6-phosphogluconate dehydrogenase C-terminal domain-like"/>
    <property type="match status" value="1"/>
</dbReference>
<dbReference type="InterPro" id="IPR008927">
    <property type="entry name" value="6-PGluconate_DH-like_C_sf"/>
</dbReference>